<protein>
    <recommendedName>
        <fullName evidence="2">site-specific DNA-methyltransferase (adenine-specific)</fullName>
        <ecNumber evidence="2">2.1.1.72</ecNumber>
    </recommendedName>
</protein>
<evidence type="ECO:0000256" key="8">
    <source>
        <dbReference type="ARBA" id="ARBA00047942"/>
    </source>
</evidence>
<dbReference type="InterPro" id="IPR003356">
    <property type="entry name" value="DNA_methylase_A-5"/>
</dbReference>
<dbReference type="AlphaFoldDB" id="A0A3D8J3W7"/>
<evidence type="ECO:0000256" key="4">
    <source>
        <dbReference type="ARBA" id="ARBA00022679"/>
    </source>
</evidence>
<dbReference type="OrthoDB" id="5366216at2"/>
<keyword evidence="5" id="KW-0949">S-adenosyl-L-methionine</keyword>
<keyword evidence="7" id="KW-0238">DNA-binding</keyword>
<dbReference type="InterPro" id="IPR044946">
    <property type="entry name" value="Restrct_endonuc_typeI_TRD_sf"/>
</dbReference>
<keyword evidence="10" id="KW-0540">Nuclease</keyword>
<name>A0A3D8J3W7_9HELI</name>
<gene>
    <name evidence="10" type="ORF">CQA58_02650</name>
</gene>
<dbReference type="PANTHER" id="PTHR42933">
    <property type="entry name" value="SLR6095 PROTEIN"/>
    <property type="match status" value="1"/>
</dbReference>
<keyword evidence="10" id="KW-0255">Endonuclease</keyword>
<dbReference type="InterPro" id="IPR029063">
    <property type="entry name" value="SAM-dependent_MTases_sf"/>
</dbReference>
<dbReference type="Gene3D" id="3.90.220.20">
    <property type="entry name" value="DNA methylase specificity domains"/>
    <property type="match status" value="1"/>
</dbReference>
<evidence type="ECO:0000313" key="10">
    <source>
        <dbReference type="EMBL" id="RDU71461.1"/>
    </source>
</evidence>
<dbReference type="SUPFAM" id="SSF116734">
    <property type="entry name" value="DNA methylase specificity domain"/>
    <property type="match status" value="1"/>
</dbReference>
<dbReference type="PANTHER" id="PTHR42933:SF1">
    <property type="entry name" value="SITE-SPECIFIC DNA-METHYLTRANSFERASE (ADENINE-SPECIFIC)"/>
    <property type="match status" value="1"/>
</dbReference>
<keyword evidence="6" id="KW-0680">Restriction system</keyword>
<comment type="similarity">
    <text evidence="1">Belongs to the N(4)/N(6)-methyltransferase family.</text>
</comment>
<dbReference type="GO" id="GO:0032259">
    <property type="term" value="P:methylation"/>
    <property type="evidence" value="ECO:0007669"/>
    <property type="project" value="UniProtKB-KW"/>
</dbReference>
<organism evidence="10 11">
    <name type="scientific">Helicobacter brantae</name>
    <dbReference type="NCBI Taxonomy" id="375927"/>
    <lineage>
        <taxon>Bacteria</taxon>
        <taxon>Pseudomonadati</taxon>
        <taxon>Campylobacterota</taxon>
        <taxon>Epsilonproteobacteria</taxon>
        <taxon>Campylobacterales</taxon>
        <taxon>Helicobacteraceae</taxon>
        <taxon>Helicobacter</taxon>
    </lineage>
</organism>
<evidence type="ECO:0000256" key="3">
    <source>
        <dbReference type="ARBA" id="ARBA00022603"/>
    </source>
</evidence>
<dbReference type="GO" id="GO:0008170">
    <property type="term" value="F:N-methyltransferase activity"/>
    <property type="evidence" value="ECO:0007669"/>
    <property type="project" value="InterPro"/>
</dbReference>
<comment type="catalytic activity">
    <reaction evidence="8">
        <text>a 2'-deoxyadenosine in DNA + S-adenosyl-L-methionine = an N(6)-methyl-2'-deoxyadenosine in DNA + S-adenosyl-L-homocysteine + H(+)</text>
        <dbReference type="Rhea" id="RHEA:15197"/>
        <dbReference type="Rhea" id="RHEA-COMP:12418"/>
        <dbReference type="Rhea" id="RHEA-COMP:12419"/>
        <dbReference type="ChEBI" id="CHEBI:15378"/>
        <dbReference type="ChEBI" id="CHEBI:57856"/>
        <dbReference type="ChEBI" id="CHEBI:59789"/>
        <dbReference type="ChEBI" id="CHEBI:90615"/>
        <dbReference type="ChEBI" id="CHEBI:90616"/>
        <dbReference type="EC" id="2.1.1.72"/>
    </reaction>
</comment>
<dbReference type="SUPFAM" id="SSF53335">
    <property type="entry name" value="S-adenosyl-L-methionine-dependent methyltransferases"/>
    <property type="match status" value="1"/>
</dbReference>
<keyword evidence="3" id="KW-0489">Methyltransferase</keyword>
<dbReference type="GO" id="GO:0004519">
    <property type="term" value="F:endonuclease activity"/>
    <property type="evidence" value="ECO:0007669"/>
    <property type="project" value="UniProtKB-KW"/>
</dbReference>
<evidence type="ECO:0000259" key="9">
    <source>
        <dbReference type="Pfam" id="PF02384"/>
    </source>
</evidence>
<evidence type="ECO:0000256" key="2">
    <source>
        <dbReference type="ARBA" id="ARBA00011900"/>
    </source>
</evidence>
<evidence type="ECO:0000256" key="1">
    <source>
        <dbReference type="ARBA" id="ARBA00006594"/>
    </source>
</evidence>
<sequence>MKRLLDCFDYIKRYQVDILESLHIFLEFALLKKHNLHKSLLLKALRRKKIYQDCVEVMQKYIPYFIPPNPNLNLTKILKSLDESELDSQSLSAFFDVITQKKTQNKLYFYAMPSEVQTLILSLLSLQRGESLYHPCYGIGSLFLQVGEGVEVYGEELDERFSVIAKLVCELCGKSGENLLSNDILKQSSFKSAKGFVKFDVMICNPPLHSHMGTHYIKEDERFGGMLSKSYPELVFLSHALVHFGGRGAFLLRSQIFKNSTLENKLKSSLEGRIECIIELPKNLFPFQNYDFCLVLLREGAKEILYINASEFFIKEGRYNRLSKIAQILSLYESRTSSAYSKVVGGIEEIFGYERGERDSKRLGEVVELVRGQRVYGSNKDEEIEYFEVGVSDFAPLGFTHHFSNLRKQGNREKIQKYTLKPYDILIALRGNSPKIALLPHSLPLPCIANVGVLVLRAKSEEVAKGLYGYLFSSEGERALQGVCDGILDITKLTQMPLPKDLSTYSHLEEINLLALKLERVMEEISVLKERKCKC</sequence>
<evidence type="ECO:0000256" key="6">
    <source>
        <dbReference type="ARBA" id="ARBA00022747"/>
    </source>
</evidence>
<accession>A0A3D8J3W7</accession>
<keyword evidence="10" id="KW-0378">Hydrolase</keyword>
<dbReference type="EMBL" id="NXLV01000003">
    <property type="protein sequence ID" value="RDU71461.1"/>
    <property type="molecule type" value="Genomic_DNA"/>
</dbReference>
<feature type="domain" description="DNA methylase adenine-specific" evidence="9">
    <location>
        <begin position="101"/>
        <end position="350"/>
    </location>
</feature>
<dbReference type="EC" id="2.1.1.72" evidence="2"/>
<dbReference type="Pfam" id="PF02384">
    <property type="entry name" value="N6_Mtase"/>
    <property type="match status" value="1"/>
</dbReference>
<dbReference type="RefSeq" id="WP_115569173.1">
    <property type="nucleotide sequence ID" value="NZ_NXLV01000003.1"/>
</dbReference>
<keyword evidence="4" id="KW-0808">Transferase</keyword>
<dbReference type="GO" id="GO:0003677">
    <property type="term" value="F:DNA binding"/>
    <property type="evidence" value="ECO:0007669"/>
    <property type="project" value="UniProtKB-KW"/>
</dbReference>
<dbReference type="GO" id="GO:0009307">
    <property type="term" value="P:DNA restriction-modification system"/>
    <property type="evidence" value="ECO:0007669"/>
    <property type="project" value="UniProtKB-KW"/>
</dbReference>
<keyword evidence="11" id="KW-1185">Reference proteome</keyword>
<evidence type="ECO:0000256" key="7">
    <source>
        <dbReference type="ARBA" id="ARBA00023125"/>
    </source>
</evidence>
<proteinExistence type="inferred from homology"/>
<reference evidence="10 11" key="1">
    <citation type="submission" date="2018-04" db="EMBL/GenBank/DDBJ databases">
        <title>Novel Campyloabacter and Helicobacter Species and Strains.</title>
        <authorList>
            <person name="Mannion A.J."/>
            <person name="Shen Z."/>
            <person name="Fox J.G."/>
        </authorList>
    </citation>
    <scope>NUCLEOTIDE SEQUENCE [LARGE SCALE GENOMIC DNA]</scope>
    <source>
        <strain evidence="10 11">MIT 04-9366</strain>
    </source>
</reference>
<dbReference type="Proteomes" id="UP000257045">
    <property type="component" value="Unassembled WGS sequence"/>
</dbReference>
<dbReference type="GO" id="GO:0009007">
    <property type="term" value="F:site-specific DNA-methyltransferase (adenine-specific) activity"/>
    <property type="evidence" value="ECO:0007669"/>
    <property type="project" value="UniProtKB-EC"/>
</dbReference>
<dbReference type="InterPro" id="IPR051537">
    <property type="entry name" value="DNA_Adenine_Mtase"/>
</dbReference>
<evidence type="ECO:0000256" key="5">
    <source>
        <dbReference type="ARBA" id="ARBA00022691"/>
    </source>
</evidence>
<dbReference type="Gene3D" id="3.40.50.150">
    <property type="entry name" value="Vaccinia Virus protein VP39"/>
    <property type="match status" value="1"/>
</dbReference>
<comment type="caution">
    <text evidence="10">The sequence shown here is derived from an EMBL/GenBank/DDBJ whole genome shotgun (WGS) entry which is preliminary data.</text>
</comment>
<evidence type="ECO:0000313" key="11">
    <source>
        <dbReference type="Proteomes" id="UP000257045"/>
    </source>
</evidence>